<dbReference type="Proteomes" id="UP000009882">
    <property type="component" value="Unassembled WGS sequence"/>
</dbReference>
<name>K9FQH6_PEND2</name>
<evidence type="ECO:0008006" key="5">
    <source>
        <dbReference type="Google" id="ProtNLM"/>
    </source>
</evidence>
<sequence length="60" mass="6567">MPHLPSVCLGWALWVCDNAAMTGSASTGGPKPRNRERAEHSFGSIMKPRLGRFVRSQSPE</sequence>
<feature type="region of interest" description="Disordered" evidence="1">
    <location>
        <begin position="22"/>
        <end position="42"/>
    </location>
</feature>
<gene>
    <name evidence="3" type="ORF">PDIG_85650</name>
</gene>
<evidence type="ECO:0000313" key="4">
    <source>
        <dbReference type="Proteomes" id="UP000009882"/>
    </source>
</evidence>
<dbReference type="EMBL" id="AKCT01000315">
    <property type="protein sequence ID" value="EKV04998.1"/>
    <property type="molecule type" value="Genomic_DNA"/>
</dbReference>
<feature type="chain" id="PRO_5003928703" description="Secreted protein" evidence="2">
    <location>
        <begin position="21"/>
        <end position="60"/>
    </location>
</feature>
<accession>K9FQH6</accession>
<keyword evidence="4" id="KW-1185">Reference proteome</keyword>
<comment type="caution">
    <text evidence="3">The sequence shown here is derived from an EMBL/GenBank/DDBJ whole genome shotgun (WGS) entry which is preliminary data.</text>
</comment>
<dbReference type="HOGENOM" id="CLU_2942497_0_0_1"/>
<keyword evidence="2" id="KW-0732">Signal</keyword>
<dbReference type="InParanoid" id="K9FQH6"/>
<dbReference type="AlphaFoldDB" id="K9FQH6"/>
<evidence type="ECO:0000313" key="3">
    <source>
        <dbReference type="EMBL" id="EKV04998.1"/>
    </source>
</evidence>
<organism evidence="3 4">
    <name type="scientific">Penicillium digitatum (strain PHI26 / CECT 20796)</name>
    <name type="common">Green mold</name>
    <dbReference type="NCBI Taxonomy" id="1170229"/>
    <lineage>
        <taxon>Eukaryota</taxon>
        <taxon>Fungi</taxon>
        <taxon>Dikarya</taxon>
        <taxon>Ascomycota</taxon>
        <taxon>Pezizomycotina</taxon>
        <taxon>Eurotiomycetes</taxon>
        <taxon>Eurotiomycetidae</taxon>
        <taxon>Eurotiales</taxon>
        <taxon>Aspergillaceae</taxon>
        <taxon>Penicillium</taxon>
    </lineage>
</organism>
<proteinExistence type="predicted"/>
<protein>
    <recommendedName>
        <fullName evidence="5">Secreted protein</fullName>
    </recommendedName>
</protein>
<evidence type="ECO:0000256" key="1">
    <source>
        <dbReference type="SAM" id="MobiDB-lite"/>
    </source>
</evidence>
<dbReference type="OrthoDB" id="4354759at2759"/>
<feature type="signal peptide" evidence="2">
    <location>
        <begin position="1"/>
        <end position="20"/>
    </location>
</feature>
<evidence type="ECO:0000256" key="2">
    <source>
        <dbReference type="SAM" id="SignalP"/>
    </source>
</evidence>
<reference evidence="4" key="1">
    <citation type="journal article" date="2012" name="BMC Genomics">
        <title>Genome sequence of the necrotrophic fungus Penicillium digitatum, the main postharvest pathogen of citrus.</title>
        <authorList>
            <person name="Marcet-Houben M."/>
            <person name="Ballester A.-R."/>
            <person name="de la Fuente B."/>
            <person name="Harries E."/>
            <person name="Marcos J.F."/>
            <person name="Gonzalez-Candelas L."/>
            <person name="Gabaldon T."/>
        </authorList>
    </citation>
    <scope>NUCLEOTIDE SEQUENCE [LARGE SCALE GENOMIC DNA]</scope>
    <source>
        <strain evidence="4">PHI26 / CECT 20796</strain>
    </source>
</reference>